<dbReference type="AlphaFoldDB" id="A0A1W1V4A3"/>
<evidence type="ECO:0000313" key="1">
    <source>
        <dbReference type="EMBL" id="SMB88103.1"/>
    </source>
</evidence>
<accession>A0A1W1V4A3</accession>
<proteinExistence type="predicted"/>
<reference evidence="2" key="1">
    <citation type="submission" date="2017-04" db="EMBL/GenBank/DDBJ databases">
        <authorList>
            <person name="Varghese N."/>
            <person name="Submissions S."/>
        </authorList>
    </citation>
    <scope>NUCLEOTIDE SEQUENCE [LARGE SCALE GENOMIC DNA]</scope>
    <source>
        <strain evidence="2">DSM 20463</strain>
    </source>
</reference>
<organism evidence="1 2">
    <name type="scientific">Peptoniphilus asaccharolyticus DSM 20463</name>
    <dbReference type="NCBI Taxonomy" id="573058"/>
    <lineage>
        <taxon>Bacteria</taxon>
        <taxon>Bacillati</taxon>
        <taxon>Bacillota</taxon>
        <taxon>Tissierellia</taxon>
        <taxon>Tissierellales</taxon>
        <taxon>Peptoniphilaceae</taxon>
        <taxon>Peptoniphilus</taxon>
    </lineage>
</organism>
<name>A0A1W1V4A3_PEPAS</name>
<keyword evidence="2" id="KW-1185">Reference proteome</keyword>
<dbReference type="Proteomes" id="UP000192368">
    <property type="component" value="Unassembled WGS sequence"/>
</dbReference>
<sequence length="192" mass="22119">MTFLIQCMSFVYANDVFAEEVETNSTDYFSSKILPIKLNEEGNLTHYVENLTIEGKNYTFVHREENGYRIIEMSGAEEGIFKSKIEDYTSIKPMSYRVTSDDWQYFRYWKRAEWQKGASVANIASALSIVVGGTVGTFIDIAGKLANKYYFSADIDYSGRYRFEGSHVRGEYTAEIYSNGEYIGTTHWDGYR</sequence>
<evidence type="ECO:0000313" key="2">
    <source>
        <dbReference type="Proteomes" id="UP000192368"/>
    </source>
</evidence>
<gene>
    <name evidence="1" type="ORF">SAMN00017477_1341</name>
</gene>
<dbReference type="EMBL" id="FWWR01000009">
    <property type="protein sequence ID" value="SMB88103.1"/>
    <property type="molecule type" value="Genomic_DNA"/>
</dbReference>
<protein>
    <submittedName>
        <fullName evidence="1">Uncharacterized protein</fullName>
    </submittedName>
</protein>